<dbReference type="GO" id="GO:0016740">
    <property type="term" value="F:transferase activity"/>
    <property type="evidence" value="ECO:0007669"/>
    <property type="project" value="UniProtKB-KW"/>
</dbReference>
<dbReference type="PRINTS" id="PR01210">
    <property type="entry name" value="GGTRANSPTASE"/>
</dbReference>
<keyword evidence="4" id="KW-0865">Zymogen</keyword>
<dbReference type="PANTHER" id="PTHR43199">
    <property type="entry name" value="GLUTATHIONE HYDROLASE"/>
    <property type="match status" value="1"/>
</dbReference>
<dbReference type="Proteomes" id="UP000321736">
    <property type="component" value="Unassembled WGS sequence"/>
</dbReference>
<evidence type="ECO:0000256" key="3">
    <source>
        <dbReference type="ARBA" id="ARBA00022801"/>
    </source>
</evidence>
<protein>
    <submittedName>
        <fullName evidence="5">Gamma-glutamyltranspeptidase</fullName>
    </submittedName>
</protein>
<dbReference type="AlphaFoldDB" id="A0A239TI77"/>
<keyword evidence="3" id="KW-0378">Hydrolase</keyword>
<dbReference type="OrthoDB" id="9781342at2"/>
<gene>
    <name evidence="5" type="ORF">SPI02_19220</name>
</gene>
<dbReference type="RefSeq" id="WP_095102969.1">
    <property type="nucleotide sequence ID" value="NZ_BKAR01000027.1"/>
</dbReference>
<keyword evidence="2" id="KW-0808">Transferase</keyword>
<dbReference type="SUPFAM" id="SSF56235">
    <property type="entry name" value="N-terminal nucleophile aminohydrolases (Ntn hydrolases)"/>
    <property type="match status" value="1"/>
</dbReference>
<organism evidence="5 6">
    <name type="scientific">Staphylococcus piscifermentans</name>
    <dbReference type="NCBI Taxonomy" id="70258"/>
    <lineage>
        <taxon>Bacteria</taxon>
        <taxon>Bacillati</taxon>
        <taxon>Bacillota</taxon>
        <taxon>Bacilli</taxon>
        <taxon>Bacillales</taxon>
        <taxon>Staphylococcaceae</taxon>
        <taxon>Staphylococcus</taxon>
    </lineage>
</organism>
<name>A0A239TI77_9STAP</name>
<comment type="similarity">
    <text evidence="1">Belongs to the gamma-glutamyltransferase family.</text>
</comment>
<evidence type="ECO:0000256" key="2">
    <source>
        <dbReference type="ARBA" id="ARBA00022679"/>
    </source>
</evidence>
<evidence type="ECO:0000256" key="1">
    <source>
        <dbReference type="ARBA" id="ARBA00009381"/>
    </source>
</evidence>
<evidence type="ECO:0000256" key="4">
    <source>
        <dbReference type="ARBA" id="ARBA00023145"/>
    </source>
</evidence>
<dbReference type="InterPro" id="IPR029055">
    <property type="entry name" value="Ntn_hydrolases_N"/>
</dbReference>
<dbReference type="GO" id="GO:0016787">
    <property type="term" value="F:hydrolase activity"/>
    <property type="evidence" value="ECO:0007669"/>
    <property type="project" value="UniProtKB-KW"/>
</dbReference>
<reference evidence="5 6" key="1">
    <citation type="submission" date="2019-07" db="EMBL/GenBank/DDBJ databases">
        <title>Whole genome shotgun sequence of Staphylococcus piscifermentans NBRC 109625.</title>
        <authorList>
            <person name="Hosoyama A."/>
            <person name="Uohara A."/>
            <person name="Ohji S."/>
            <person name="Ichikawa N."/>
        </authorList>
    </citation>
    <scope>NUCLEOTIDE SEQUENCE [LARGE SCALE GENOMIC DNA]</scope>
    <source>
        <strain evidence="5 6">NBRC 109625</strain>
    </source>
</reference>
<dbReference type="EMBL" id="BKAR01000027">
    <property type="protein sequence ID" value="GEP85337.1"/>
    <property type="molecule type" value="Genomic_DNA"/>
</dbReference>
<dbReference type="InterPro" id="IPR043137">
    <property type="entry name" value="GGT_ssub_C"/>
</dbReference>
<keyword evidence="6" id="KW-1185">Reference proteome</keyword>
<proteinExistence type="inferred from homology"/>
<sequence length="532" mass="59284">MKSIYNKKVLGVILILTLLVSIGFYFLNKEDQVDKDKLYENKLAQHNKKNADKNYGVSTNNKIAREVGNKIIQDGGNSADAAYGVAYTLAVTEPYAAGLGGEGTSLTYDGKKNSQPKVYDYSAMSSYNYKNGQEIGVPGFVKGMHDMHQKEGSMSEKKILNYVIPLAEDGFQVNNDLAKLLSKYSGNIDKNSPFFKDGQVLKTGDVVKQEHLANTLKDIRDKGDDYFYKEMGENIAKQSKDSLTARDFKDYKTKEKKPISTNYLGNTVYTSPNPTSGMLTLQALKIDQSINGNLGEDNRKDFIESVVEARNVNFKNRYLVNGKEDNNDKHMDDSYLTKRAEQYKKLKNKFGLQGQVNTAGSHFVVVDKQGKMTSSTNTLNNFFGSGDYTKQGFFMNNALKRFSKAPASANHGGAHKAPRSFISPTITVGDNYYVGAGTPGGNKVPTMMHEVLSTYLRGNDSLQATINKPRFYNDGKNLYYEDGMSDKDIKTFKDLGFKPQNSFDNPNFGSVQGATYFKKDKKTETGHDVEVR</sequence>
<dbReference type="Gene3D" id="3.60.20.40">
    <property type="match status" value="1"/>
</dbReference>
<dbReference type="Pfam" id="PF01019">
    <property type="entry name" value="G_glu_transpept"/>
    <property type="match status" value="1"/>
</dbReference>
<evidence type="ECO:0000313" key="6">
    <source>
        <dbReference type="Proteomes" id="UP000321736"/>
    </source>
</evidence>
<dbReference type="InterPro" id="IPR051792">
    <property type="entry name" value="GGT_bact"/>
</dbReference>
<dbReference type="Gene3D" id="1.10.246.230">
    <property type="match status" value="1"/>
</dbReference>
<evidence type="ECO:0000313" key="5">
    <source>
        <dbReference type="EMBL" id="GEP85337.1"/>
    </source>
</evidence>
<dbReference type="PANTHER" id="PTHR43199:SF1">
    <property type="entry name" value="GLUTATHIONE HYDROLASE PROENZYME"/>
    <property type="match status" value="1"/>
</dbReference>
<accession>A0A239TI77</accession>
<comment type="caution">
    <text evidence="5">The sequence shown here is derived from an EMBL/GenBank/DDBJ whole genome shotgun (WGS) entry which is preliminary data.</text>
</comment>